<name>U2L0W5_9BACT</name>
<evidence type="ECO:0000313" key="1">
    <source>
        <dbReference type="EMBL" id="ERJ98172.1"/>
    </source>
</evidence>
<gene>
    <name evidence="1" type="ORF">HMPREF9145_2570</name>
</gene>
<protein>
    <submittedName>
        <fullName evidence="1">Uncharacterized protein</fullName>
    </submittedName>
</protein>
<dbReference type="EMBL" id="AWGW01000031">
    <property type="protein sequence ID" value="ERJ98172.1"/>
    <property type="molecule type" value="Genomic_DNA"/>
</dbReference>
<evidence type="ECO:0000313" key="2">
    <source>
        <dbReference type="Proteomes" id="UP000017023"/>
    </source>
</evidence>
<comment type="caution">
    <text evidence="1">The sequence shown here is derived from an EMBL/GenBank/DDBJ whole genome shotgun (WGS) entry which is preliminary data.</text>
</comment>
<dbReference type="Proteomes" id="UP000017023">
    <property type="component" value="Unassembled WGS sequence"/>
</dbReference>
<reference evidence="1 2" key="1">
    <citation type="submission" date="2013-08" db="EMBL/GenBank/DDBJ databases">
        <authorList>
            <person name="Durkin A.S."/>
            <person name="Haft D.R."/>
            <person name="McCorrison J."/>
            <person name="Torralba M."/>
            <person name="Gillis M."/>
            <person name="Haft D.H."/>
            <person name="Methe B."/>
            <person name="Sutton G."/>
            <person name="Nelson K.E."/>
        </authorList>
    </citation>
    <scope>NUCLEOTIDE SEQUENCE [LARGE SCALE GENOMIC DNA]</scope>
    <source>
        <strain evidence="1 2">F0493</strain>
    </source>
</reference>
<organism evidence="1 2">
    <name type="scientific">Segatella salivae F0493</name>
    <dbReference type="NCBI Taxonomy" id="1395125"/>
    <lineage>
        <taxon>Bacteria</taxon>
        <taxon>Pseudomonadati</taxon>
        <taxon>Bacteroidota</taxon>
        <taxon>Bacteroidia</taxon>
        <taxon>Bacteroidales</taxon>
        <taxon>Prevotellaceae</taxon>
        <taxon>Segatella</taxon>
    </lineage>
</organism>
<proteinExistence type="predicted"/>
<dbReference type="AlphaFoldDB" id="U2L0W5"/>
<sequence length="37" mass="4253">MIKTNVLLNKSIRCDSYSNHKLLATTCRLSFAKIIKK</sequence>
<accession>U2L0W5</accession>